<evidence type="ECO:0000256" key="6">
    <source>
        <dbReference type="SAM" id="MobiDB-lite"/>
    </source>
</evidence>
<name>A0A1X0P9J4_9TRYP</name>
<protein>
    <submittedName>
        <fullName evidence="7">WD domain-containing protein</fullName>
    </submittedName>
</protein>
<dbReference type="PROSITE" id="PS50294">
    <property type="entry name" value="WD_REPEATS_REGION"/>
    <property type="match status" value="5"/>
</dbReference>
<evidence type="ECO:0000256" key="1">
    <source>
        <dbReference type="ARBA" id="ARBA00022574"/>
    </source>
</evidence>
<dbReference type="RefSeq" id="XP_028887335.1">
    <property type="nucleotide sequence ID" value="XM_029020827.1"/>
</dbReference>
<dbReference type="PROSITE" id="PS50082">
    <property type="entry name" value="WD_REPEATS_2"/>
    <property type="match status" value="6"/>
</dbReference>
<evidence type="ECO:0000256" key="4">
    <source>
        <dbReference type="ARBA" id="ARBA00023274"/>
    </source>
</evidence>
<keyword evidence="3" id="KW-0689">Ribosomal protein</keyword>
<feature type="region of interest" description="Disordered" evidence="6">
    <location>
        <begin position="410"/>
        <end position="519"/>
    </location>
</feature>
<dbReference type="GeneID" id="39980607"/>
<feature type="repeat" description="WD" evidence="5">
    <location>
        <begin position="288"/>
        <end position="329"/>
    </location>
</feature>
<sequence length="802" mass="87624">MMSTGRSKDSAVLTTAAEPFRPSLELTFRGHRGAVQAAGILPMSSPITAAAKDGPPPFVYSAGTDGVVFVWSARPTVRAQRLVGHRGPVHDAAALPPTGLLASAGHDGFVRLWRPARTGPGGGEGCACWRAHPGPVRALAAAPHDGHLYTAGDDKSVKCWDLNYATSTPSSTSIHNRGAVTGNKFVCGFTGGHQNWVRTVAVSNGSNSSSGGDNMLATRVDLVASGGDDRTVQVWDPRSRRPTHTFYEHTNSVRSVDFHPDGCSLATGSADHTINLFDLRRNGLLQHYDAHDDTVNEVRFAPTGSWLLSASSDGTVKLWDLKEGYLYCTLNAHGGPVYTARFSENGKFFTTVGHDGIIMLWRSGLPRLQQPSYTMYPNLYSYNTNSLQSQPLNSGSSSAAAVALATAAGVSSRPPRTLSAPQQARKEITSSYSTSVFPLGVGKGRDEGKDIQIAGGNNNNDNNNNPYCSIDTSLNQNSKVPQELQSQGEKNVEQKRQKPAPTSTTSSQLSFSLQKPPLAQPSSRVVSAANAVAATVDNGNRAAMASFSLPENVDEVEEGDGDGMSRETPRVANSNNNNEKKSIKPEPFVREENELRYPFFKKQERLEDEEEEDIEDENREKMCKQGHELKEGIPQQSYEAGVAYIDPIKLHDNDETGKAGDMDDEISVVEYVAKAYGVGEEEGGYESAVSAPPVHHFPLSTKEKKREHQQRCQRQQEVEEKKGQLQHLQGTDDRLSRLEEAYMQLTAEVQLANERSVEVMQQLHERWETQQQQQRSEIERLQQVIESLVIQQNALLQAFRGG</sequence>
<dbReference type="InterPro" id="IPR036322">
    <property type="entry name" value="WD40_repeat_dom_sf"/>
</dbReference>
<dbReference type="SUPFAM" id="SSF50978">
    <property type="entry name" value="WD40 repeat-like"/>
    <property type="match status" value="1"/>
</dbReference>
<feature type="repeat" description="WD" evidence="5">
    <location>
        <begin position="82"/>
        <end position="113"/>
    </location>
</feature>
<dbReference type="InterPro" id="IPR001680">
    <property type="entry name" value="WD40_rpt"/>
</dbReference>
<dbReference type="PANTHER" id="PTHR44019:SF8">
    <property type="entry name" value="POC1 CENTRIOLAR PROTEIN HOMOLOG"/>
    <property type="match status" value="1"/>
</dbReference>
<dbReference type="VEuPathDB" id="TriTrypDB:TM35_000011460"/>
<keyword evidence="1 5" id="KW-0853">WD repeat</keyword>
<dbReference type="STRING" id="67003.A0A1X0P9J4"/>
<dbReference type="GO" id="GO:1990904">
    <property type="term" value="C:ribonucleoprotein complex"/>
    <property type="evidence" value="ECO:0007669"/>
    <property type="project" value="UniProtKB-KW"/>
</dbReference>
<reference evidence="7 8" key="1">
    <citation type="submission" date="2017-03" db="EMBL/GenBank/DDBJ databases">
        <title>An alternative strategy for trypanosome survival in the mammalian bloodstream revealed through genome and transcriptome analysis of the ubiquitous bovine parasite Trypanosoma (Megatrypanum) theileri.</title>
        <authorList>
            <person name="Kelly S."/>
            <person name="Ivens A."/>
            <person name="Mott A."/>
            <person name="O'Neill E."/>
            <person name="Emms D."/>
            <person name="Macleod O."/>
            <person name="Voorheis P."/>
            <person name="Matthews J."/>
            <person name="Matthews K."/>
            <person name="Carrington M."/>
        </authorList>
    </citation>
    <scope>NUCLEOTIDE SEQUENCE [LARGE SCALE GENOMIC DNA]</scope>
    <source>
        <strain evidence="7">Edinburgh</strain>
    </source>
</reference>
<evidence type="ECO:0000256" key="3">
    <source>
        <dbReference type="ARBA" id="ARBA00022980"/>
    </source>
</evidence>
<evidence type="ECO:0000256" key="2">
    <source>
        <dbReference type="ARBA" id="ARBA00022737"/>
    </source>
</evidence>
<dbReference type="Gene3D" id="2.130.10.10">
    <property type="entry name" value="YVTN repeat-like/Quinoprotein amine dehydrogenase"/>
    <property type="match status" value="2"/>
</dbReference>
<feature type="region of interest" description="Disordered" evidence="6">
    <location>
        <begin position="600"/>
        <end position="619"/>
    </location>
</feature>
<feature type="compositionally biased region" description="Basic and acidic residues" evidence="6">
    <location>
        <begin position="701"/>
        <end position="723"/>
    </location>
</feature>
<feature type="region of interest" description="Disordered" evidence="6">
    <location>
        <begin position="553"/>
        <end position="590"/>
    </location>
</feature>
<dbReference type="InterPro" id="IPR020472">
    <property type="entry name" value="WD40_PAC1"/>
</dbReference>
<dbReference type="Pfam" id="PF00400">
    <property type="entry name" value="WD40"/>
    <property type="match status" value="6"/>
</dbReference>
<dbReference type="PANTHER" id="PTHR44019">
    <property type="entry name" value="WD REPEAT-CONTAINING PROTEIN 55"/>
    <property type="match status" value="1"/>
</dbReference>
<dbReference type="PROSITE" id="PS00678">
    <property type="entry name" value="WD_REPEATS_1"/>
    <property type="match status" value="1"/>
</dbReference>
<evidence type="ECO:0000313" key="8">
    <source>
        <dbReference type="Proteomes" id="UP000192257"/>
    </source>
</evidence>
<comment type="caution">
    <text evidence="7">The sequence shown here is derived from an EMBL/GenBank/DDBJ whole genome shotgun (WGS) entry which is preliminary data.</text>
</comment>
<feature type="repeat" description="WD" evidence="5">
    <location>
        <begin position="222"/>
        <end position="245"/>
    </location>
</feature>
<proteinExistence type="predicted"/>
<keyword evidence="2" id="KW-0677">Repeat</keyword>
<feature type="region of interest" description="Disordered" evidence="6">
    <location>
        <begin position="699"/>
        <end position="731"/>
    </location>
</feature>
<keyword evidence="8" id="KW-1185">Reference proteome</keyword>
<dbReference type="InterPro" id="IPR019775">
    <property type="entry name" value="WD40_repeat_CS"/>
</dbReference>
<evidence type="ECO:0000313" key="7">
    <source>
        <dbReference type="EMBL" id="ORC93269.1"/>
    </source>
</evidence>
<dbReference type="OrthoDB" id="10264588at2759"/>
<evidence type="ECO:0000256" key="5">
    <source>
        <dbReference type="PROSITE-ProRule" id="PRU00221"/>
    </source>
</evidence>
<feature type="compositionally biased region" description="Low complexity" evidence="6">
    <location>
        <begin position="502"/>
        <end position="514"/>
    </location>
</feature>
<dbReference type="CDD" id="cd00200">
    <property type="entry name" value="WD40"/>
    <property type="match status" value="1"/>
</dbReference>
<dbReference type="EMBL" id="NBCO01000001">
    <property type="protein sequence ID" value="ORC93269.1"/>
    <property type="molecule type" value="Genomic_DNA"/>
</dbReference>
<dbReference type="InterPro" id="IPR015943">
    <property type="entry name" value="WD40/YVTN_repeat-like_dom_sf"/>
</dbReference>
<organism evidence="7 8">
    <name type="scientific">Trypanosoma theileri</name>
    <dbReference type="NCBI Taxonomy" id="67003"/>
    <lineage>
        <taxon>Eukaryota</taxon>
        <taxon>Discoba</taxon>
        <taxon>Euglenozoa</taxon>
        <taxon>Kinetoplastea</taxon>
        <taxon>Metakinetoplastina</taxon>
        <taxon>Trypanosomatida</taxon>
        <taxon>Trypanosomatidae</taxon>
        <taxon>Trypanosoma</taxon>
    </lineage>
</organism>
<feature type="repeat" description="WD" evidence="5">
    <location>
        <begin position="330"/>
        <end position="361"/>
    </location>
</feature>
<feature type="compositionally biased region" description="Polar residues" evidence="6">
    <location>
        <begin position="466"/>
        <end position="489"/>
    </location>
</feature>
<accession>A0A1X0P9J4</accession>
<feature type="repeat" description="WD" evidence="5">
    <location>
        <begin position="246"/>
        <end position="287"/>
    </location>
</feature>
<dbReference type="PRINTS" id="PR00320">
    <property type="entry name" value="GPROTEINBRPT"/>
</dbReference>
<dbReference type="AlphaFoldDB" id="A0A1X0P9J4"/>
<dbReference type="Proteomes" id="UP000192257">
    <property type="component" value="Unassembled WGS sequence"/>
</dbReference>
<dbReference type="GO" id="GO:0005840">
    <property type="term" value="C:ribosome"/>
    <property type="evidence" value="ECO:0007669"/>
    <property type="project" value="UniProtKB-KW"/>
</dbReference>
<keyword evidence="4" id="KW-0687">Ribonucleoprotein</keyword>
<feature type="repeat" description="WD" evidence="5">
    <location>
        <begin position="129"/>
        <end position="170"/>
    </location>
</feature>
<dbReference type="SMART" id="SM00320">
    <property type="entry name" value="WD40"/>
    <property type="match status" value="7"/>
</dbReference>
<feature type="compositionally biased region" description="Basic and acidic residues" evidence="6">
    <location>
        <begin position="578"/>
        <end position="590"/>
    </location>
</feature>
<feature type="compositionally biased region" description="Acidic residues" evidence="6">
    <location>
        <begin position="606"/>
        <end position="617"/>
    </location>
</feature>
<dbReference type="InterPro" id="IPR050505">
    <property type="entry name" value="WDR55/POC1"/>
</dbReference>
<gene>
    <name evidence="7" type="ORF">TM35_000011460</name>
</gene>